<evidence type="ECO:0000256" key="3">
    <source>
        <dbReference type="ARBA" id="ARBA00022452"/>
    </source>
</evidence>
<organism evidence="10 11">
    <name type="scientific">Hymenobacter lucidus</name>
    <dbReference type="NCBI Taxonomy" id="2880930"/>
    <lineage>
        <taxon>Bacteria</taxon>
        <taxon>Pseudomonadati</taxon>
        <taxon>Bacteroidota</taxon>
        <taxon>Cytophagia</taxon>
        <taxon>Cytophagales</taxon>
        <taxon>Hymenobacteraceae</taxon>
        <taxon>Hymenobacter</taxon>
    </lineage>
</organism>
<dbReference type="Pfam" id="PF07715">
    <property type="entry name" value="Plug"/>
    <property type="match status" value="1"/>
</dbReference>
<dbReference type="InterPro" id="IPR023996">
    <property type="entry name" value="TonB-dep_OMP_SusC/RagA"/>
</dbReference>
<feature type="domain" description="TonB-dependent receptor plug" evidence="9">
    <location>
        <begin position="118"/>
        <end position="247"/>
    </location>
</feature>
<comment type="subcellular location">
    <subcellularLocation>
        <location evidence="1 7">Cell outer membrane</location>
        <topology evidence="1 7">Multi-pass membrane protein</topology>
    </subcellularLocation>
</comment>
<dbReference type="Gene3D" id="2.40.170.20">
    <property type="entry name" value="TonB-dependent receptor, beta-barrel domain"/>
    <property type="match status" value="1"/>
</dbReference>
<dbReference type="PANTHER" id="PTHR30442:SF0">
    <property type="entry name" value="FE(3+) DICITRATE TRANSPORT PROTEIN FECA"/>
    <property type="match status" value="1"/>
</dbReference>
<dbReference type="RefSeq" id="WP_226174612.1">
    <property type="nucleotide sequence ID" value="NZ_JAJADR010000002.1"/>
</dbReference>
<evidence type="ECO:0000256" key="7">
    <source>
        <dbReference type="PROSITE-ProRule" id="PRU01360"/>
    </source>
</evidence>
<accession>A0ABS8APB0</accession>
<dbReference type="PROSITE" id="PS52016">
    <property type="entry name" value="TONB_DEPENDENT_REC_3"/>
    <property type="match status" value="1"/>
</dbReference>
<evidence type="ECO:0000256" key="8">
    <source>
        <dbReference type="SAM" id="SignalP"/>
    </source>
</evidence>
<dbReference type="InterPro" id="IPR008969">
    <property type="entry name" value="CarboxyPept-like_regulatory"/>
</dbReference>
<keyword evidence="11" id="KW-1185">Reference proteome</keyword>
<name>A0ABS8APB0_9BACT</name>
<dbReference type="PANTHER" id="PTHR30442">
    <property type="entry name" value="IRON III DICITRATE TRANSPORT PROTEIN FECA"/>
    <property type="match status" value="1"/>
</dbReference>
<keyword evidence="4 7" id="KW-0812">Transmembrane</keyword>
<evidence type="ECO:0000256" key="2">
    <source>
        <dbReference type="ARBA" id="ARBA00022448"/>
    </source>
</evidence>
<comment type="similarity">
    <text evidence="7">Belongs to the TonB-dependent receptor family.</text>
</comment>
<dbReference type="InterPro" id="IPR012910">
    <property type="entry name" value="Plug_dom"/>
</dbReference>
<dbReference type="SUPFAM" id="SSF49464">
    <property type="entry name" value="Carboxypeptidase regulatory domain-like"/>
    <property type="match status" value="1"/>
</dbReference>
<evidence type="ECO:0000259" key="9">
    <source>
        <dbReference type="Pfam" id="PF07715"/>
    </source>
</evidence>
<comment type="caution">
    <text evidence="10">The sequence shown here is derived from an EMBL/GenBank/DDBJ whole genome shotgun (WGS) entry which is preliminary data.</text>
</comment>
<dbReference type="NCBIfam" id="TIGR04056">
    <property type="entry name" value="OMP_RagA_SusC"/>
    <property type="match status" value="1"/>
</dbReference>
<feature type="chain" id="PRO_5046623063" evidence="8">
    <location>
        <begin position="21"/>
        <end position="1050"/>
    </location>
</feature>
<feature type="signal peptide" evidence="8">
    <location>
        <begin position="1"/>
        <end position="20"/>
    </location>
</feature>
<dbReference type="NCBIfam" id="TIGR04057">
    <property type="entry name" value="SusC_RagA_signa"/>
    <property type="match status" value="1"/>
</dbReference>
<dbReference type="InterPro" id="IPR039426">
    <property type="entry name" value="TonB-dep_rcpt-like"/>
</dbReference>
<evidence type="ECO:0000313" key="10">
    <source>
        <dbReference type="EMBL" id="MCB2408037.1"/>
    </source>
</evidence>
<sequence>MKKNLLLSFVLMLTLLAQVAAQSRAVSGRVTDRQNGQGLPGVTVLLKGTTNGASTNADGSYTITVPAEGGTLIFSSIGYASVERSIGTESVVNMGLALDTKQLGEVVVTAFGIEREAKTLTYAVQQVSGEAVTRVGQPNVTNALQGKVAGVVVRQSSGMPGASSLITVRGSRSFTDNNQPLYVVDGMPIESNPAFAVGFLNATVGAVSGPDQSSRALDINPEDIESISVLKGGAATALYGLRASNGVVVITTKKGQGQRKPVLSYSTNVSFDKVSVLPDLQSTYAQGTGGTFSQNTSTSWGPRLTELDPTVLDKGGKPLVPGKVYDNVEPLFRTGHTLTNAVDLIGGGDYGNFAIGLAYTRQKGIIPQTGLDRYNAKVAGDYAIGKKVRVGASANYADTYIDKLPGGSNLSNPLFTTYYAPRSYDLWGIPFEDPTNPNIQIHYRAAIDNPRWSLAHNRFNERTHRVFGNTNVSYKPLEFLTFNYRLGLDYFTTEGHEFYDLGSGNTGGRTPVPAGGQITNYAFTQNQVNSNASLTFDKNVTEDIGLILLVGNEFYDIRDRLQTLIGNGVTIGGLENIDNTVTQNTAENINRRRVVGFYGNVNVSWRELLFLNGSARQDYVSNLPRGNRTFFYPSIGLGLVLTEAVKLPDNIISFAKLRGSYAQVGQQPDAPYSTRNIYLPGGSASGYLTDGIVFPFNGVAALTQSDILRSNDLKPQNTNTLEFGTDLRFLKNRVTFDYTYFIQKSKNQIFQVPTAFSTGYTSRLTNAGSLETKGHELTVAVKPVQTKTIVWTLGGNFTSYRNRVLALAEGVDNIFLGGFTTPNVRAQAGANYPILFGVRYARTPDGQIIVDEDGYPTAADDSGPLGNVQPNYDMGLSNTIEWKGLALSAQVDIRRGGVAYAGNTKLAKLYGIDAQTEDRESDYIFPGVKAVTDAGGTVTGYVPNDIVIQRDENYWRNVLDPIDESHVYSTDFVRLREIALSYTLPAALVTKTKVLQSASISLTGRNLALWTDYPNFDPETNVGGAGNGQGVEYVSLPQTRSYGASLRVSF</sequence>
<evidence type="ECO:0000256" key="6">
    <source>
        <dbReference type="ARBA" id="ARBA00023237"/>
    </source>
</evidence>
<dbReference type="SUPFAM" id="SSF56935">
    <property type="entry name" value="Porins"/>
    <property type="match status" value="1"/>
</dbReference>
<dbReference type="EMBL" id="JAJADR010000002">
    <property type="protein sequence ID" value="MCB2408037.1"/>
    <property type="molecule type" value="Genomic_DNA"/>
</dbReference>
<keyword evidence="2 7" id="KW-0813">Transport</keyword>
<evidence type="ECO:0000256" key="1">
    <source>
        <dbReference type="ARBA" id="ARBA00004571"/>
    </source>
</evidence>
<evidence type="ECO:0000256" key="4">
    <source>
        <dbReference type="ARBA" id="ARBA00022692"/>
    </source>
</evidence>
<keyword evidence="5 7" id="KW-0472">Membrane</keyword>
<dbReference type="InterPro" id="IPR037066">
    <property type="entry name" value="Plug_dom_sf"/>
</dbReference>
<proteinExistence type="inferred from homology"/>
<reference evidence="10" key="1">
    <citation type="submission" date="2021-10" db="EMBL/GenBank/DDBJ databases">
        <authorList>
            <person name="Dean J.D."/>
            <person name="Kim M.K."/>
            <person name="Newey C.N."/>
            <person name="Stoker T.S."/>
            <person name="Thompson D.W."/>
            <person name="Grose J.H."/>
        </authorList>
    </citation>
    <scope>NUCLEOTIDE SEQUENCE</scope>
    <source>
        <strain evidence="10">BT178</strain>
    </source>
</reference>
<keyword evidence="6 7" id="KW-0998">Cell outer membrane</keyword>
<dbReference type="Gene3D" id="2.170.130.10">
    <property type="entry name" value="TonB-dependent receptor, plug domain"/>
    <property type="match status" value="1"/>
</dbReference>
<protein>
    <submittedName>
        <fullName evidence="10">SusC/RagA family TonB-linked outer membrane protein</fullName>
    </submittedName>
</protein>
<dbReference type="InterPro" id="IPR023997">
    <property type="entry name" value="TonB-dep_OMP_SusC/RagA_CS"/>
</dbReference>
<evidence type="ECO:0000313" key="11">
    <source>
        <dbReference type="Proteomes" id="UP001165296"/>
    </source>
</evidence>
<gene>
    <name evidence="10" type="ORF">LGH74_08615</name>
</gene>
<dbReference type="Gene3D" id="2.60.40.1120">
    <property type="entry name" value="Carboxypeptidase-like, regulatory domain"/>
    <property type="match status" value="1"/>
</dbReference>
<dbReference type="Pfam" id="PF13715">
    <property type="entry name" value="CarbopepD_reg_2"/>
    <property type="match status" value="1"/>
</dbReference>
<evidence type="ECO:0000256" key="5">
    <source>
        <dbReference type="ARBA" id="ARBA00023136"/>
    </source>
</evidence>
<keyword evidence="8" id="KW-0732">Signal</keyword>
<keyword evidence="3 7" id="KW-1134">Transmembrane beta strand</keyword>
<dbReference type="Proteomes" id="UP001165296">
    <property type="component" value="Unassembled WGS sequence"/>
</dbReference>
<dbReference type="InterPro" id="IPR036942">
    <property type="entry name" value="Beta-barrel_TonB_sf"/>
</dbReference>